<keyword evidence="6" id="KW-1133">Transmembrane helix</keyword>
<organism evidence="8 9">
    <name type="scientific">Acuticoccus sediminis</name>
    <dbReference type="NCBI Taxonomy" id="2184697"/>
    <lineage>
        <taxon>Bacteria</taxon>
        <taxon>Pseudomonadati</taxon>
        <taxon>Pseudomonadota</taxon>
        <taxon>Alphaproteobacteria</taxon>
        <taxon>Hyphomicrobiales</taxon>
        <taxon>Amorphaceae</taxon>
        <taxon>Acuticoccus</taxon>
    </lineage>
</organism>
<feature type="region of interest" description="Disordered" evidence="5">
    <location>
        <begin position="1"/>
        <end position="24"/>
    </location>
</feature>
<dbReference type="OrthoDB" id="9805440at2"/>
<dbReference type="Gene3D" id="6.10.250.2250">
    <property type="match status" value="1"/>
</dbReference>
<sequence>MSATDANTTPPPSEDPHESSRAPVWDHGKIERNVTLLLVLSFIVVAIGGIVEIAPLFYVDNTIEEVDGVRPYTPLELAGRNVYVREGCYVCHSQMIRPFRDEVERYGHFSLAAESMYDHPFQWGSKRTGPDLARVGGRYSDAWHVQHLIEPRSVVPESIMPSYSFLMNRPVDGAMIGDDLVANSAVGVPYSDEMIENARLDMMAQAGMSDETDGLLERYGDDVNVRDFDGNPRRLTEMDAVVAYLQVLGTMVDLSTFEPVREGR</sequence>
<dbReference type="GO" id="GO:0046872">
    <property type="term" value="F:metal ion binding"/>
    <property type="evidence" value="ECO:0007669"/>
    <property type="project" value="UniProtKB-KW"/>
</dbReference>
<dbReference type="Pfam" id="PF02433">
    <property type="entry name" value="FixO"/>
    <property type="match status" value="1"/>
</dbReference>
<comment type="caution">
    <text evidence="8">The sequence shown here is derived from an EMBL/GenBank/DDBJ whole genome shotgun (WGS) entry which is preliminary data.</text>
</comment>
<keyword evidence="6" id="KW-0812">Transmembrane</keyword>
<dbReference type="NCBIfam" id="TIGR00781">
    <property type="entry name" value="ccoO"/>
    <property type="match status" value="1"/>
</dbReference>
<proteinExistence type="predicted"/>
<evidence type="ECO:0000256" key="6">
    <source>
        <dbReference type="SAM" id="Phobius"/>
    </source>
</evidence>
<keyword evidence="6" id="KW-0472">Membrane</keyword>
<evidence type="ECO:0000256" key="4">
    <source>
        <dbReference type="PROSITE-ProRule" id="PRU00433"/>
    </source>
</evidence>
<evidence type="ECO:0000256" key="1">
    <source>
        <dbReference type="ARBA" id="ARBA00022617"/>
    </source>
</evidence>
<protein>
    <submittedName>
        <fullName evidence="8">Cytochrome-c oxidase, cbb3-type subunit II</fullName>
    </submittedName>
</protein>
<dbReference type="EMBL" id="QHHQ01000008">
    <property type="protein sequence ID" value="RAH97703.1"/>
    <property type="molecule type" value="Genomic_DNA"/>
</dbReference>
<evidence type="ECO:0000256" key="5">
    <source>
        <dbReference type="SAM" id="MobiDB-lite"/>
    </source>
</evidence>
<dbReference type="InterPro" id="IPR036909">
    <property type="entry name" value="Cyt_c-like_dom_sf"/>
</dbReference>
<feature type="domain" description="Cytochrome c" evidence="7">
    <location>
        <begin position="74"/>
        <end position="249"/>
    </location>
</feature>
<evidence type="ECO:0000313" key="8">
    <source>
        <dbReference type="EMBL" id="RAH97703.1"/>
    </source>
</evidence>
<evidence type="ECO:0000256" key="3">
    <source>
        <dbReference type="ARBA" id="ARBA00023004"/>
    </source>
</evidence>
<dbReference type="InterPro" id="IPR009056">
    <property type="entry name" value="Cyt_c-like_dom"/>
</dbReference>
<keyword evidence="3 4" id="KW-0408">Iron</keyword>
<gene>
    <name evidence="8" type="primary">ccoO</name>
    <name evidence="8" type="ORF">DLJ53_28060</name>
</gene>
<keyword evidence="1 4" id="KW-0349">Heme</keyword>
<dbReference type="Proteomes" id="UP000249590">
    <property type="component" value="Unassembled WGS sequence"/>
</dbReference>
<keyword evidence="2 4" id="KW-0479">Metal-binding</keyword>
<dbReference type="PROSITE" id="PS51007">
    <property type="entry name" value="CYTC"/>
    <property type="match status" value="1"/>
</dbReference>
<dbReference type="InterPro" id="IPR003468">
    <property type="entry name" value="Cyt_c_oxidase_monohaem-su/FixO"/>
</dbReference>
<feature type="compositionally biased region" description="Basic and acidic residues" evidence="5">
    <location>
        <begin position="14"/>
        <end position="24"/>
    </location>
</feature>
<evidence type="ECO:0000313" key="9">
    <source>
        <dbReference type="Proteomes" id="UP000249590"/>
    </source>
</evidence>
<keyword evidence="9" id="KW-1185">Reference proteome</keyword>
<name>A0A8B2NPJ2_9HYPH</name>
<evidence type="ECO:0000256" key="2">
    <source>
        <dbReference type="ARBA" id="ARBA00022723"/>
    </source>
</evidence>
<reference evidence="8 9" key="1">
    <citation type="submission" date="2018-05" db="EMBL/GenBank/DDBJ databases">
        <title>Acuticoccus sediminis sp. nov., isolated from deep-sea sediment of Indian Ocean.</title>
        <authorList>
            <person name="Liu X."/>
            <person name="Lai Q."/>
            <person name="Du Y."/>
            <person name="Sun F."/>
            <person name="Zhang X."/>
            <person name="Wang S."/>
            <person name="Shao Z."/>
        </authorList>
    </citation>
    <scope>NUCLEOTIDE SEQUENCE [LARGE SCALE GENOMIC DNA]</scope>
    <source>
        <strain evidence="8 9">PTG4-2</strain>
    </source>
</reference>
<dbReference type="GO" id="GO:0009055">
    <property type="term" value="F:electron transfer activity"/>
    <property type="evidence" value="ECO:0007669"/>
    <property type="project" value="InterPro"/>
</dbReference>
<dbReference type="SUPFAM" id="SSF46626">
    <property type="entry name" value="Cytochrome c"/>
    <property type="match status" value="1"/>
</dbReference>
<evidence type="ECO:0000259" key="7">
    <source>
        <dbReference type="PROSITE" id="PS51007"/>
    </source>
</evidence>
<feature type="transmembrane region" description="Helical" evidence="6">
    <location>
        <begin position="36"/>
        <end position="58"/>
    </location>
</feature>
<dbReference type="GO" id="GO:0020037">
    <property type="term" value="F:heme binding"/>
    <property type="evidence" value="ECO:0007669"/>
    <property type="project" value="InterPro"/>
</dbReference>
<dbReference type="AlphaFoldDB" id="A0A8B2NPJ2"/>
<accession>A0A8B2NPJ2</accession>
<dbReference type="NCBIfam" id="NF011055">
    <property type="entry name" value="PRK14487.1"/>
    <property type="match status" value="1"/>
</dbReference>
<dbReference type="Gene3D" id="1.10.760.10">
    <property type="entry name" value="Cytochrome c-like domain"/>
    <property type="match status" value="1"/>
</dbReference>